<organism evidence="2 3">
    <name type="scientific">Hydrogenophaga intermedia</name>
    <dbReference type="NCBI Taxonomy" id="65786"/>
    <lineage>
        <taxon>Bacteria</taxon>
        <taxon>Pseudomonadati</taxon>
        <taxon>Pseudomonadota</taxon>
        <taxon>Betaproteobacteria</taxon>
        <taxon>Burkholderiales</taxon>
        <taxon>Comamonadaceae</taxon>
        <taxon>Hydrogenophaga</taxon>
    </lineage>
</organism>
<dbReference type="PROSITE" id="PS50943">
    <property type="entry name" value="HTH_CROC1"/>
    <property type="match status" value="1"/>
</dbReference>
<dbReference type="AlphaFoldDB" id="A0A1L1PK01"/>
<dbReference type="Proteomes" id="UP000028878">
    <property type="component" value="Unassembled WGS sequence"/>
</dbReference>
<gene>
    <name evidence="2" type="ORF">BN948_00016</name>
</gene>
<accession>A0A1L1PK01</accession>
<keyword evidence="3" id="KW-1185">Reference proteome</keyword>
<dbReference type="SMART" id="SM00530">
    <property type="entry name" value="HTH_XRE"/>
    <property type="match status" value="1"/>
</dbReference>
<reference evidence="3" key="1">
    <citation type="submission" date="2014-11" db="EMBL/GenBank/DDBJ databases">
        <title>Draft genome sequence of Hydrogenophaga intermedia S1.</title>
        <authorList>
            <person name="Gan H.M."/>
            <person name="Chew T.H."/>
            <person name="Stolz A."/>
        </authorList>
    </citation>
    <scope>NUCLEOTIDE SEQUENCE [LARGE SCALE GENOMIC DNA]</scope>
    <source>
        <strain evidence="3">S1</strain>
    </source>
</reference>
<dbReference type="EMBL" id="CCAE010000001">
    <property type="protein sequence ID" value="CDN85625.1"/>
    <property type="molecule type" value="Genomic_DNA"/>
</dbReference>
<dbReference type="InterPro" id="IPR001387">
    <property type="entry name" value="Cro/C1-type_HTH"/>
</dbReference>
<name>A0A1L1PK01_HYDIT</name>
<dbReference type="GO" id="GO:0003677">
    <property type="term" value="F:DNA binding"/>
    <property type="evidence" value="ECO:0007669"/>
    <property type="project" value="InterPro"/>
</dbReference>
<dbReference type="SUPFAM" id="SSF47413">
    <property type="entry name" value="lambda repressor-like DNA-binding domains"/>
    <property type="match status" value="1"/>
</dbReference>
<evidence type="ECO:0000259" key="1">
    <source>
        <dbReference type="PROSITE" id="PS50943"/>
    </source>
</evidence>
<dbReference type="RefSeq" id="WP_009518865.1">
    <property type="nucleotide sequence ID" value="NZ_CCAE010000001.1"/>
</dbReference>
<dbReference type="Gene3D" id="1.10.260.40">
    <property type="entry name" value="lambda repressor-like DNA-binding domains"/>
    <property type="match status" value="1"/>
</dbReference>
<evidence type="ECO:0000313" key="2">
    <source>
        <dbReference type="EMBL" id="CDN85625.1"/>
    </source>
</evidence>
<sequence length="712" mass="79272">MNRDAAIGKRIAALRDEAGLKQNELAKKLTWSAAVLSRVENGDRPLAPEELQTVLDGIGTADALKLREILERQWQMIPEPTLGDPDADLLWEAEQTAQQVHALAERPDVKQFYERRLVRYQEELLAKAASVADKRYQAAFIGTIAVGKSTAICRAEGLEIPGSKGMPKAVLETGAGGITICEVHVRRGPGYGLIVEPCTEDEVRRHVADFANFLVNPPQASRSVNDDGEGGASPGISREVERALRNMTGLRRRRSEKRSDGSVIPAVDEARELAARFTDAKSLSVEILSRMELHKRDRRDIWHDDTLGKPPLDWLQEIFERVNNGRSEEFTLPRRIELVVPVAILGDESVSVTLIDTQGIDDIAERGDLEVHFDDTHTVVVLCTVFNEAPATAVRQLLTRAREGGVRTLDSHAAILALPRPSEALAVKDNGFPVQSAEEGYEVKGEEVQLKLQPMGLDHLPVMFFNAAEDAPEQLRNFIRARITAVQEWQRNGLREIIAGAKSMLENYEKDQARGAMAAAARRLTIWLDNNEAIPAQTKRHVHDSLVAAVGTAHPRTVYAAIVRDGDWWNLNYAHQLSHGARRIAAGIAEPKLQKFKEIAENLLQDDQFSDAHDLIHQTVRTMEAGFDALVRKAQLVGQSIHSDEMTADANFWKTCYSEWGRGSGYRDRINNHNQSWFEEKNEGGADARVMQLVTDSWHEAVATVRHLLAQD</sequence>
<dbReference type="InterPro" id="IPR010982">
    <property type="entry name" value="Lambda_DNA-bd_dom_sf"/>
</dbReference>
<dbReference type="Pfam" id="PF13560">
    <property type="entry name" value="HTH_31"/>
    <property type="match status" value="1"/>
</dbReference>
<evidence type="ECO:0000313" key="3">
    <source>
        <dbReference type="Proteomes" id="UP000028878"/>
    </source>
</evidence>
<proteinExistence type="predicted"/>
<feature type="domain" description="HTH cro/C1-type" evidence="1">
    <location>
        <begin position="11"/>
        <end position="64"/>
    </location>
</feature>
<dbReference type="CDD" id="cd00093">
    <property type="entry name" value="HTH_XRE"/>
    <property type="match status" value="1"/>
</dbReference>
<protein>
    <submittedName>
        <fullName evidence="2">XRE family transcriptional regulator</fullName>
    </submittedName>
</protein>